<evidence type="ECO:0000313" key="2">
    <source>
        <dbReference type="Proteomes" id="UP000053048"/>
    </source>
</evidence>
<dbReference type="Proteomes" id="UP000053048">
    <property type="component" value="Unassembled WGS sequence"/>
</dbReference>
<accession>A0A0W0H950</accession>
<evidence type="ECO:0000313" key="1">
    <source>
        <dbReference type="EMBL" id="KTB57296.1"/>
    </source>
</evidence>
<proteinExistence type="predicted"/>
<reference evidence="1 2" key="1">
    <citation type="submission" date="2015-09" db="EMBL/GenBank/DDBJ databases">
        <title>Genome sequence of ICMP 13104.</title>
        <authorList>
            <person name="Visnovsky S."/>
            <person name="Lu A."/>
            <person name="Panda P."/>
            <person name="Pitman A."/>
        </authorList>
    </citation>
    <scope>NUCLEOTIDE SEQUENCE [LARGE SCALE GENOMIC DNA]</scope>
    <source>
        <strain evidence="1 2">ICMP 13104</strain>
    </source>
</reference>
<protein>
    <submittedName>
        <fullName evidence="1">Uncharacterized protein</fullName>
    </submittedName>
</protein>
<sequence>MIHHQYFPKFSGLAQNCEGYGGRPSVAGFIEDLKEFGDKAGDSVGDRKGDRKSQFTGVLIAPVSVHTGAYGEA</sequence>
<gene>
    <name evidence="1" type="ORF">AO067_16535</name>
</gene>
<dbReference type="EMBL" id="LKEJ01000163">
    <property type="protein sequence ID" value="KTB57296.1"/>
    <property type="molecule type" value="Genomic_DNA"/>
</dbReference>
<dbReference type="AlphaFoldDB" id="A0A0W0H950"/>
<name>A0A0W0H950_PSEVI</name>
<keyword evidence="2" id="KW-1185">Reference proteome</keyword>
<comment type="caution">
    <text evidence="1">The sequence shown here is derived from an EMBL/GenBank/DDBJ whole genome shotgun (WGS) entry which is preliminary data.</text>
</comment>
<organism evidence="1 2">
    <name type="scientific">Pseudomonas viridiflava ICMP 13104</name>
    <dbReference type="NCBI Taxonomy" id="1198305"/>
    <lineage>
        <taxon>Bacteria</taxon>
        <taxon>Pseudomonadati</taxon>
        <taxon>Pseudomonadota</taxon>
        <taxon>Gammaproteobacteria</taxon>
        <taxon>Pseudomonadales</taxon>
        <taxon>Pseudomonadaceae</taxon>
        <taxon>Pseudomonas</taxon>
    </lineage>
</organism>